<gene>
    <name evidence="5" type="ORF">FHS29_001631</name>
</gene>
<keyword evidence="2" id="KW-0677">Repeat</keyword>
<dbReference type="PROSITE" id="PS50294">
    <property type="entry name" value="WD_REPEATS_REGION"/>
    <property type="match status" value="4"/>
</dbReference>
<sequence length="1770" mass="191559">MDGSGHIVGTGVVVSRTHVLTCAHVVNLALGREPRATPRPADPVPVEFPALPGLATPATVHSWTPPPPREGVAGDDICVLSLDVPAIVTPAKLINTPPRAGHPVDVFGFPANRPDGAWVRAVVRGQVSGRLLQLDSESALRVQPGYSGGPVWDPETGRVVGIIATAAGQDSYAIPADRLRTASPDRPPVRRGDRISLLHLASTRFGADERWFGPLHGSLADARPDLVVFSGDLTEGGKPSEVDRGFRFLAQLAEAVELPRERVVVVPGASDVNRLACQAYFAQEEALERLPVPPYWPKWAPFAAAFDEFYDGKVTFTPDEPWTLFEVPDLFVVVAGLNSTFHDSHLTSKPGLGAGQAERFTALLRDYRLRGWLRLGAAHRWPGDPGLADRDRLSLCLTGDGEVSRMPTGMPVVPVADSSYQLITLHPMDITRTVRRWQGGWVDVGTEHMSAEWESARATFTLVDAPRVIDRSSNSLRGTFFERVHEATVVSQPTATVTPRADQSYLRVSKPREGGGFEQWPVGVAGGPVSEEDVDRFIVHVHNSFAAADPSVPSEIVYSGPPAAPEVVLSAQRRGVRLRSFVEYQGLLDLRSLADRQAQRLASDPVYPAELYVPQRFAMVGSTEVKDDVLGQVIDWLGREAARFVMVLGDFGRGKSFLLRQLTRQLPEHLPGLLPVLVELRSLEKAPTLDELLAQHLVREGVEAVDVAKLRYMISSGRLALLFDGFDELELRVGYDNAADYLGVLLHAVTDRAKVVLTSRTQHFRSTNQVLTALGQQVSALTASRGVVLEDFTDDQILDFLTRHYLGDADRAAKRFALLGAISDLLGLSRNPRMLSFIADLDEDRLLEVRREHGRISAAELYRELVDFWLVHEAERQRHRYGTPSFDDVERLAACTSLAQRLWETTSSTIRTTDLAETVVTTLTRLAERGYSIDQAAHAVGSGTLLVRTEDGGFAFVHQSVMEWLVAKVAADDLLADRLDTAITQRKMSKLMVDFFCDLAGHQAAVRWARAVLADLDAGDVAKRNATAVVQRLDTWARLELSGVDLRANDLSTLDLRGANLSGADLSGQRLVNKDLSGANLANANLTDVRMFGGDLTGATLTGSRWHRAALLGVTGTEHGELADAAVSGRDRVAAMVAPLAEDVSAVAFSPDGELVALARVHGVELRDTKTNKPVRFWRGHANPVEEIAYSPNGRLVATVESDGRAYLWDAMTGEPRAEIEGLVRGRIAFLADRVHLVGLGVEGEVRFWVVRTGALRDALAGRFERLAVASNGVWLATAAAGGVVQVWALDGHETHQIRVDSEVHRLALFDDTTVAVGSEDGAVEIVDTASGMPVARVATGHGPIEDLAFSPDGTLLATTGQGADVAVWDMVTGVEVTSFSARLGVGALVFAPDGKRIAVAVEDGSAFLHHIPDGNRLGVLSTEWRGVGAVSFTRNGAALATSCDGLIRLWDTRTGVARRKSRIVDRDIRQVRVSPDGTRAVTTTTTGVAKVWPLREVGESVRIGDDVVHAVAFSPDGERIATWHERGRLRTWYSRTGALLTSTSAPGLATAYVLAYSPNGRRIVSGHVDGTARVWGGQHPVVLGHHDLEVETVAYSADGRHIATGSTDGNVKIWTTRGHLLTTISIQRSIWAVAFSPNGERVAAASSDGFARVWSVNGELLLTLTGHTTLVRDVAFSPDGEHIATAAEDGTARIWDAGTGAEVATLVHSGDGEIVLLPDGSYKNENGLPVDDVFWSIKQCRFGEGELDAYYPHIRQLSDDAPIPVTRQG</sequence>
<dbReference type="InterPro" id="IPR007111">
    <property type="entry name" value="NACHT_NTPase"/>
</dbReference>
<dbReference type="CDD" id="cd00200">
    <property type="entry name" value="WD40"/>
    <property type="match status" value="1"/>
</dbReference>
<keyword evidence="6" id="KW-1185">Reference proteome</keyword>
<dbReference type="SUPFAM" id="SSF50494">
    <property type="entry name" value="Trypsin-like serine proteases"/>
    <property type="match status" value="1"/>
</dbReference>
<feature type="repeat" description="WD" evidence="3">
    <location>
        <begin position="1555"/>
        <end position="1576"/>
    </location>
</feature>
<evidence type="ECO:0000256" key="2">
    <source>
        <dbReference type="ARBA" id="ARBA00022737"/>
    </source>
</evidence>
<dbReference type="Pfam" id="PF00400">
    <property type="entry name" value="WD40"/>
    <property type="match status" value="7"/>
</dbReference>
<evidence type="ECO:0000256" key="3">
    <source>
        <dbReference type="PROSITE-ProRule" id="PRU00221"/>
    </source>
</evidence>
<evidence type="ECO:0000313" key="6">
    <source>
        <dbReference type="Proteomes" id="UP000547510"/>
    </source>
</evidence>
<feature type="repeat" description="WD" evidence="3">
    <location>
        <begin position="1584"/>
        <end position="1615"/>
    </location>
</feature>
<feature type="repeat" description="WD" evidence="3">
    <location>
        <begin position="1631"/>
        <end position="1658"/>
    </location>
</feature>
<dbReference type="PANTHER" id="PTHR22847:SF637">
    <property type="entry name" value="WD REPEAT DOMAIN 5B"/>
    <property type="match status" value="1"/>
</dbReference>
<dbReference type="SUPFAM" id="SSF56300">
    <property type="entry name" value="Metallo-dependent phosphatases"/>
    <property type="match status" value="1"/>
</dbReference>
<dbReference type="PROSITE" id="PS50837">
    <property type="entry name" value="NACHT"/>
    <property type="match status" value="1"/>
</dbReference>
<dbReference type="Pfam" id="PF05729">
    <property type="entry name" value="NACHT"/>
    <property type="match status" value="1"/>
</dbReference>
<dbReference type="InterPro" id="IPR001680">
    <property type="entry name" value="WD40_rpt"/>
</dbReference>
<dbReference type="InterPro" id="IPR027417">
    <property type="entry name" value="P-loop_NTPase"/>
</dbReference>
<dbReference type="RefSeq" id="WP_184689671.1">
    <property type="nucleotide sequence ID" value="NZ_JACHJN010000002.1"/>
</dbReference>
<dbReference type="Gene3D" id="3.60.21.10">
    <property type="match status" value="1"/>
</dbReference>
<dbReference type="Pfam" id="PF00805">
    <property type="entry name" value="Pentapeptide"/>
    <property type="match status" value="2"/>
</dbReference>
<evidence type="ECO:0000259" key="4">
    <source>
        <dbReference type="PROSITE" id="PS50837"/>
    </source>
</evidence>
<dbReference type="Gene3D" id="3.40.50.300">
    <property type="entry name" value="P-loop containing nucleotide triphosphate hydrolases"/>
    <property type="match status" value="1"/>
</dbReference>
<dbReference type="SUPFAM" id="SSF50998">
    <property type="entry name" value="Quinoprotein alcohol dehydrogenase-like"/>
    <property type="match status" value="1"/>
</dbReference>
<dbReference type="PROSITE" id="PS50082">
    <property type="entry name" value="WD_REPEATS_2"/>
    <property type="match status" value="6"/>
</dbReference>
<comment type="caution">
    <text evidence="5">The sequence shown here is derived from an EMBL/GenBank/DDBJ whole genome shotgun (WGS) entry which is preliminary data.</text>
</comment>
<dbReference type="InterPro" id="IPR015943">
    <property type="entry name" value="WD40/YVTN_repeat-like_dom_sf"/>
</dbReference>
<evidence type="ECO:0000256" key="1">
    <source>
        <dbReference type="ARBA" id="ARBA00022574"/>
    </source>
</evidence>
<protein>
    <submittedName>
        <fullName evidence="5">WD40 repeat protein</fullName>
    </submittedName>
</protein>
<organism evidence="5 6">
    <name type="scientific">Saccharothrix tamanrassetensis</name>
    <dbReference type="NCBI Taxonomy" id="1051531"/>
    <lineage>
        <taxon>Bacteria</taxon>
        <taxon>Bacillati</taxon>
        <taxon>Actinomycetota</taxon>
        <taxon>Actinomycetes</taxon>
        <taxon>Pseudonocardiales</taxon>
        <taxon>Pseudonocardiaceae</taxon>
        <taxon>Saccharothrix</taxon>
    </lineage>
</organism>
<dbReference type="InterPro" id="IPR011047">
    <property type="entry name" value="Quinoprotein_ADH-like_sf"/>
</dbReference>
<feature type="repeat" description="WD" evidence="3">
    <location>
        <begin position="1178"/>
        <end position="1219"/>
    </location>
</feature>
<reference evidence="5 6" key="1">
    <citation type="submission" date="2020-08" db="EMBL/GenBank/DDBJ databases">
        <title>Genomic Encyclopedia of Type Strains, Phase III (KMG-III): the genomes of soil and plant-associated and newly described type strains.</title>
        <authorList>
            <person name="Whitman W."/>
        </authorList>
    </citation>
    <scope>NUCLEOTIDE SEQUENCE [LARGE SCALE GENOMIC DNA]</scope>
    <source>
        <strain evidence="5 6">CECT 8640</strain>
    </source>
</reference>
<dbReference type="SUPFAM" id="SSF52540">
    <property type="entry name" value="P-loop containing nucleoside triphosphate hydrolases"/>
    <property type="match status" value="1"/>
</dbReference>
<dbReference type="SUPFAM" id="SSF141571">
    <property type="entry name" value="Pentapeptide repeat-like"/>
    <property type="match status" value="1"/>
</dbReference>
<dbReference type="Gene3D" id="2.40.10.120">
    <property type="match status" value="1"/>
</dbReference>
<dbReference type="Proteomes" id="UP000547510">
    <property type="component" value="Unassembled WGS sequence"/>
</dbReference>
<dbReference type="InterPro" id="IPR019775">
    <property type="entry name" value="WD40_repeat_CS"/>
</dbReference>
<evidence type="ECO:0000313" key="5">
    <source>
        <dbReference type="EMBL" id="MBB5955061.1"/>
    </source>
</evidence>
<dbReference type="SUPFAM" id="SSF50969">
    <property type="entry name" value="YVTN repeat-like/Quinoprotein amine dehydrogenase"/>
    <property type="match status" value="1"/>
</dbReference>
<dbReference type="InterPro" id="IPR011044">
    <property type="entry name" value="Quino_amine_DH_bsu"/>
</dbReference>
<dbReference type="EMBL" id="JACHJN010000002">
    <property type="protein sequence ID" value="MBB5955061.1"/>
    <property type="molecule type" value="Genomic_DNA"/>
</dbReference>
<dbReference type="InterPro" id="IPR054571">
    <property type="entry name" value="NA-iREase3_dom"/>
</dbReference>
<keyword evidence="1 3" id="KW-0853">WD repeat</keyword>
<proteinExistence type="predicted"/>
<dbReference type="InterPro" id="IPR009003">
    <property type="entry name" value="Peptidase_S1_PA"/>
</dbReference>
<dbReference type="InterPro" id="IPR029052">
    <property type="entry name" value="Metallo-depent_PP-like"/>
</dbReference>
<feature type="repeat" description="WD" evidence="3">
    <location>
        <begin position="1665"/>
        <end position="1706"/>
    </location>
</feature>
<dbReference type="Pfam" id="PF13365">
    <property type="entry name" value="Trypsin_2"/>
    <property type="match status" value="1"/>
</dbReference>
<name>A0A841CCT8_9PSEU</name>
<feature type="domain" description="NACHT" evidence="4">
    <location>
        <begin position="643"/>
        <end position="761"/>
    </location>
</feature>
<dbReference type="Gene3D" id="2.160.20.80">
    <property type="entry name" value="E3 ubiquitin-protein ligase SopA"/>
    <property type="match status" value="1"/>
</dbReference>
<dbReference type="InterPro" id="IPR001646">
    <property type="entry name" value="5peptide_repeat"/>
</dbReference>
<dbReference type="PROSITE" id="PS00678">
    <property type="entry name" value="WD_REPEATS_1"/>
    <property type="match status" value="1"/>
</dbReference>
<dbReference type="Pfam" id="PF22739">
    <property type="entry name" value="NA-iREase3"/>
    <property type="match status" value="1"/>
</dbReference>
<feature type="repeat" description="WD" evidence="3">
    <location>
        <begin position="1338"/>
        <end position="1379"/>
    </location>
</feature>
<dbReference type="Gene3D" id="2.130.10.10">
    <property type="entry name" value="YVTN repeat-like/Quinoprotein amine dehydrogenase"/>
    <property type="match status" value="5"/>
</dbReference>
<dbReference type="SMART" id="SM00320">
    <property type="entry name" value="WD40"/>
    <property type="match status" value="12"/>
</dbReference>
<dbReference type="PANTHER" id="PTHR22847">
    <property type="entry name" value="WD40 REPEAT PROTEIN"/>
    <property type="match status" value="1"/>
</dbReference>
<accession>A0A841CCT8</accession>